<organism evidence="3 5">
    <name type="scientific">Phytophthora cactorum</name>
    <dbReference type="NCBI Taxonomy" id="29920"/>
    <lineage>
        <taxon>Eukaryota</taxon>
        <taxon>Sar</taxon>
        <taxon>Stramenopiles</taxon>
        <taxon>Oomycota</taxon>
        <taxon>Peronosporomycetes</taxon>
        <taxon>Peronosporales</taxon>
        <taxon>Peronosporaceae</taxon>
        <taxon>Phytophthora</taxon>
    </lineage>
</organism>
<dbReference type="EMBL" id="RCMK01000510">
    <property type="protein sequence ID" value="KAG2924551.1"/>
    <property type="molecule type" value="Genomic_DNA"/>
</dbReference>
<dbReference type="Proteomes" id="UP000736787">
    <property type="component" value="Unassembled WGS sequence"/>
</dbReference>
<sequence length="155" mass="17666">MNRIYEFAVTREEAIKDAVVADDIDQLEKLLTTASSLEIDLAFKLGAVHNNLDAMEAAYSIVEDPTEVMLDAFDIPAEHGHLESSMYTGNYFGRWHSPEDYEDTWLRDSVLENANQEMLEIMVSQFPDQVLEWANQNEYGAITAWASETIAYYTD</sequence>
<evidence type="ECO:0000313" key="1">
    <source>
        <dbReference type="EMBL" id="KAG2867816.1"/>
    </source>
</evidence>
<evidence type="ECO:0000313" key="5">
    <source>
        <dbReference type="Proteomes" id="UP000736787"/>
    </source>
</evidence>
<evidence type="ECO:0000313" key="2">
    <source>
        <dbReference type="EMBL" id="KAG2910511.1"/>
    </source>
</evidence>
<gene>
    <name evidence="1" type="ORF">PC113_g1583</name>
    <name evidence="2" type="ORF">PC115_g12865</name>
    <name evidence="3" type="ORF">PC117_g15376</name>
    <name evidence="4" type="ORF">PC129_g9865</name>
</gene>
<reference evidence="3" key="1">
    <citation type="submission" date="2018-10" db="EMBL/GenBank/DDBJ databases">
        <title>Effector identification in a new, highly contiguous assembly of the strawberry crown rot pathogen Phytophthora cactorum.</title>
        <authorList>
            <person name="Armitage A.D."/>
            <person name="Nellist C.F."/>
            <person name="Bates H."/>
            <person name="Vickerstaff R.J."/>
            <person name="Harrison R.J."/>
        </authorList>
    </citation>
    <scope>NUCLEOTIDE SEQUENCE</scope>
    <source>
        <strain evidence="1">15-7</strain>
        <strain evidence="2">4032</strain>
        <strain evidence="3">4040</strain>
        <strain evidence="4">P421</strain>
    </source>
</reference>
<comment type="caution">
    <text evidence="3">The sequence shown here is derived from an EMBL/GenBank/DDBJ whole genome shotgun (WGS) entry which is preliminary data.</text>
</comment>
<dbReference type="Proteomes" id="UP000774804">
    <property type="component" value="Unassembled WGS sequence"/>
</dbReference>
<evidence type="ECO:0000313" key="4">
    <source>
        <dbReference type="EMBL" id="KAG3219350.1"/>
    </source>
</evidence>
<dbReference type="Proteomes" id="UP000735874">
    <property type="component" value="Unassembled WGS sequence"/>
</dbReference>
<dbReference type="EMBL" id="RCMG01000019">
    <property type="protein sequence ID" value="KAG2867816.1"/>
    <property type="molecule type" value="Genomic_DNA"/>
</dbReference>
<dbReference type="EMBL" id="RCMI01000443">
    <property type="protein sequence ID" value="KAG2910511.1"/>
    <property type="molecule type" value="Genomic_DNA"/>
</dbReference>
<dbReference type="Proteomes" id="UP000760860">
    <property type="component" value="Unassembled WGS sequence"/>
</dbReference>
<proteinExistence type="predicted"/>
<dbReference type="AlphaFoldDB" id="A0A8T1CM38"/>
<dbReference type="VEuPathDB" id="FungiDB:PC110_g11196"/>
<name>A0A8T1CM38_9STRA</name>
<accession>A0A8T1CM38</accession>
<protein>
    <submittedName>
        <fullName evidence="3">Uncharacterized protein</fullName>
    </submittedName>
</protein>
<evidence type="ECO:0000313" key="3">
    <source>
        <dbReference type="EMBL" id="KAG2924551.1"/>
    </source>
</evidence>
<dbReference type="EMBL" id="RCMV01000315">
    <property type="protein sequence ID" value="KAG3219350.1"/>
    <property type="molecule type" value="Genomic_DNA"/>
</dbReference>